<evidence type="ECO:0000313" key="13">
    <source>
        <dbReference type="Proteomes" id="UP000183567"/>
    </source>
</evidence>
<name>A0A1J8PLY2_9AGAM</name>
<dbReference type="EC" id="1.1.1.37" evidence="3"/>
<gene>
    <name evidence="12" type="ORF">AZE42_05064</name>
</gene>
<dbReference type="PANTHER" id="PTHR11540">
    <property type="entry name" value="MALATE AND LACTATE DEHYDROGENASE"/>
    <property type="match status" value="1"/>
</dbReference>
<dbReference type="Gene3D" id="3.90.110.10">
    <property type="entry name" value="Lactate dehydrogenase/glycoside hydrolase, family 4, C-terminal"/>
    <property type="match status" value="1"/>
</dbReference>
<keyword evidence="13" id="KW-1185">Reference proteome</keyword>
<organism evidence="12 13">
    <name type="scientific">Rhizopogon vesiculosus</name>
    <dbReference type="NCBI Taxonomy" id="180088"/>
    <lineage>
        <taxon>Eukaryota</taxon>
        <taxon>Fungi</taxon>
        <taxon>Dikarya</taxon>
        <taxon>Basidiomycota</taxon>
        <taxon>Agaricomycotina</taxon>
        <taxon>Agaricomycetes</taxon>
        <taxon>Agaricomycetidae</taxon>
        <taxon>Boletales</taxon>
        <taxon>Suillineae</taxon>
        <taxon>Rhizopogonaceae</taxon>
        <taxon>Rhizopogon</taxon>
    </lineage>
</organism>
<feature type="domain" description="Lactate/malate dehydrogenase N-terminal" evidence="9">
    <location>
        <begin position="1097"/>
        <end position="1239"/>
    </location>
</feature>
<evidence type="ECO:0000256" key="5">
    <source>
        <dbReference type="ARBA" id="ARBA00023002"/>
    </source>
</evidence>
<dbReference type="GO" id="GO:0005739">
    <property type="term" value="C:mitochondrion"/>
    <property type="evidence" value="ECO:0007669"/>
    <property type="project" value="TreeGrafter"/>
</dbReference>
<feature type="compositionally biased region" description="Basic and acidic residues" evidence="8">
    <location>
        <begin position="240"/>
        <end position="251"/>
    </location>
</feature>
<sequence>MKAPKASLLTGYQDHRRIRATTTMKRTYGRKNSRRARAEVPDLEDAFLPPRKRPRIEVEIVSPKASASPSTSIPTSHLSPPRATSPIRRSVTLPDLGSTSSTPSSTHTPTKPARDLSTLFPASPRRAPSSPGMSLGVVKRMLSRSRTESSIDRNGSRNLCPFTPSSNSLPIDHSPPKLTPSSSPTPSPSKSLPTKHARTYAGASRSYLIALPAADLVEPDDARESYSDLRSRWGVDNSEDDPHPVEDDTRGLKRTSGVGSLLLSNGMMNDLKSITELRSKGESRRFLDEVGYLFEGIEAGCALALRRASVLEIVTKLCDPDFNRRAKTSDFYTRTWDVFVKARGEGSDKILDATLSFFAFFSTRDSQTLSELAHKPDFVPTLLDILRSFAPTSDMKGDGLNQGLRKDILALALSGLDATGLKATGIVRTDVAPLKALADVIATSGVVKDLSIRTLLSTTLSSLPPSLLPPALQTLPSILNSLHAELRLVPPRVSAWERGLKMFPGVSGSDENVARKGKEKQKFLIDIATPSLAHIHACLRLLDTYLLEEWMRHFPSRSDAANGGIREIREGSEFHRALADEALLDGLVELCVATEILVRECVRDLDAVAMNQEGDADVEQDVQEEGGSELARRTLFSTLRILTLLSHSASSHPQHSSSHLSPTYSDSLRHSWTPGNTALSLVTRVVLCAQAGWIGSLRGVRARRERDEEQTDNEDHTVKTEDTDTFSPHLLGPREITRSPRKHAPFTVPSPSRFAHKKMTSGGTNVPTKSSRKDAGNGNGISRKSTPSQGNGRDKRQRRAISVPAYSLTRVESFDLLCLALGLLLNWVSGGEIGMGWEAVSEGMGRFLLNPACSATRNCARTCSCPPPSQVPLLSCLVSVYKAYHGTESSLQKLNILSDHAHTSPSDADRKPPPTSQTSLSESHRHASTSAPTPLPSQPKSPSLNTRSTPQFQSPEITFLAGYTAVLLGLLCTSTPSREIRALPTNQSLIFGDVTLEALIIDVRNFLALYDDIEGELNDEANDLAVGPDVGWDGMGQGQGRGKALEKRSEDVARGFLSPTSISTTTTTATFIMFARSAARALSTNSRTFSSSAARQTKVAVLGAGGGIGQPLSLLLKSDTLVTSLSLYDIRGAPGVAADVSHVDTPSEVNGYPADKLDEALDGAQVVVIPAGVPRKPGMTRDDLFNTNASIVRDLAAAIGRVAPTAHILVISNPVNSTVPIVASTLKKIGVYNPARLFGVTTLDVVRAARFTAGIAGAKPSDTPITVIGGHSGATIVPLLSQNAHGKAISGDVYNALVHRIQFGGDEVVKAKDGAGSATLSMAYAGAKFTNSLLRGLNGEKGVITPTFVESPLYKDQGIDFFSSNVELGVNGVEKIFPLGPLSAEEEKLMAACLPELKKNIEKGKAFVETS</sequence>
<dbReference type="CDD" id="cd01337">
    <property type="entry name" value="MDH_glyoxysomal_mitochondrial"/>
    <property type="match status" value="1"/>
</dbReference>
<feature type="compositionally biased region" description="Low complexity" evidence="8">
    <location>
        <begin position="121"/>
        <end position="131"/>
    </location>
</feature>
<feature type="compositionally biased region" description="Polar residues" evidence="8">
    <location>
        <begin position="940"/>
        <end position="950"/>
    </location>
</feature>
<dbReference type="EMBL" id="LVVM01006190">
    <property type="protein sequence ID" value="OJA08819.1"/>
    <property type="molecule type" value="Genomic_DNA"/>
</dbReference>
<comment type="catalytic activity">
    <reaction evidence="7">
        <text>(S)-malate + NAD(+) = oxaloacetate + NADH + H(+)</text>
        <dbReference type="Rhea" id="RHEA:21432"/>
        <dbReference type="ChEBI" id="CHEBI:15378"/>
        <dbReference type="ChEBI" id="CHEBI:15589"/>
        <dbReference type="ChEBI" id="CHEBI:16452"/>
        <dbReference type="ChEBI" id="CHEBI:57540"/>
        <dbReference type="ChEBI" id="CHEBI:57945"/>
        <dbReference type="EC" id="1.1.1.37"/>
    </reaction>
</comment>
<dbReference type="InterPro" id="IPR015955">
    <property type="entry name" value="Lactate_DH/Glyco_Ohase_4_C"/>
</dbReference>
<dbReference type="InterPro" id="IPR010097">
    <property type="entry name" value="Malate_DH_type1"/>
</dbReference>
<feature type="region of interest" description="Disordered" evidence="8">
    <location>
        <begin position="701"/>
        <end position="798"/>
    </location>
</feature>
<keyword evidence="4" id="KW-0816">Tricarboxylic acid cycle</keyword>
<feature type="compositionally biased region" description="Low complexity" evidence="8">
    <location>
        <begin position="62"/>
        <end position="76"/>
    </location>
</feature>
<evidence type="ECO:0000256" key="3">
    <source>
        <dbReference type="ARBA" id="ARBA00012995"/>
    </source>
</evidence>
<dbReference type="STRING" id="180088.A0A1J8PLY2"/>
<accession>A0A1J8PLY2</accession>
<dbReference type="InterPro" id="IPR036291">
    <property type="entry name" value="NAD(P)-bd_dom_sf"/>
</dbReference>
<dbReference type="GO" id="GO:0030060">
    <property type="term" value="F:L-malate dehydrogenase (NAD+) activity"/>
    <property type="evidence" value="ECO:0007669"/>
    <property type="project" value="UniProtKB-EC"/>
</dbReference>
<dbReference type="FunFam" id="3.90.110.10:FF:000001">
    <property type="entry name" value="Malate dehydrogenase"/>
    <property type="match status" value="1"/>
</dbReference>
<feature type="domain" description="Lactate/malate dehydrogenase C-terminal" evidence="10">
    <location>
        <begin position="1241"/>
        <end position="1408"/>
    </location>
</feature>
<evidence type="ECO:0000259" key="10">
    <source>
        <dbReference type="Pfam" id="PF02866"/>
    </source>
</evidence>
<dbReference type="InterPro" id="IPR001236">
    <property type="entry name" value="Lactate/malate_DH_N"/>
</dbReference>
<keyword evidence="5" id="KW-0560">Oxidoreductase</keyword>
<feature type="domain" description="Wings apart-like protein C-terminal" evidence="11">
    <location>
        <begin position="272"/>
        <end position="413"/>
    </location>
</feature>
<dbReference type="OrthoDB" id="78088at2759"/>
<dbReference type="SUPFAM" id="SSF51735">
    <property type="entry name" value="NAD(P)-binding Rossmann-fold domains"/>
    <property type="match status" value="1"/>
</dbReference>
<dbReference type="NCBIfam" id="TIGR01772">
    <property type="entry name" value="MDH_euk_gproteo"/>
    <property type="match status" value="1"/>
</dbReference>
<dbReference type="Pfam" id="PF00056">
    <property type="entry name" value="Ldh_1_N"/>
    <property type="match status" value="1"/>
</dbReference>
<evidence type="ECO:0000256" key="1">
    <source>
        <dbReference type="ARBA" id="ARBA00008824"/>
    </source>
</evidence>
<proteinExistence type="inferred from homology"/>
<feature type="compositionally biased region" description="Polar residues" evidence="8">
    <location>
        <begin position="156"/>
        <end position="169"/>
    </location>
</feature>
<evidence type="ECO:0000259" key="9">
    <source>
        <dbReference type="Pfam" id="PF00056"/>
    </source>
</evidence>
<dbReference type="InterPro" id="IPR022771">
    <property type="entry name" value="WAPL_C"/>
</dbReference>
<feature type="compositionally biased region" description="Basic and acidic residues" evidence="8">
    <location>
        <begin position="702"/>
        <end position="722"/>
    </location>
</feature>
<reference evidence="12 13" key="1">
    <citation type="submission" date="2016-03" db="EMBL/GenBank/DDBJ databases">
        <title>Comparative genomics of the ectomycorrhizal sister species Rhizopogon vinicolor and Rhizopogon vesiculosus (Basidiomycota: Boletales) reveals a divergence of the mating type B locus.</title>
        <authorList>
            <person name="Mujic A.B."/>
            <person name="Kuo A."/>
            <person name="Tritt A."/>
            <person name="Lipzen A."/>
            <person name="Chen C."/>
            <person name="Johnson J."/>
            <person name="Sharma A."/>
            <person name="Barry K."/>
            <person name="Grigoriev I.V."/>
            <person name="Spatafora J.W."/>
        </authorList>
    </citation>
    <scope>NUCLEOTIDE SEQUENCE [LARGE SCALE GENOMIC DNA]</scope>
    <source>
        <strain evidence="12 13">AM-OR11-056</strain>
    </source>
</reference>
<feature type="region of interest" description="Disordered" evidence="8">
    <location>
        <begin position="901"/>
        <end position="950"/>
    </location>
</feature>
<dbReference type="PANTHER" id="PTHR11540:SF73">
    <property type="entry name" value="MALATE DEHYDROGENASE, MITOCHONDRIAL"/>
    <property type="match status" value="1"/>
</dbReference>
<comment type="subunit">
    <text evidence="2">Homodimer.</text>
</comment>
<evidence type="ECO:0000259" key="11">
    <source>
        <dbReference type="Pfam" id="PF07814"/>
    </source>
</evidence>
<dbReference type="InterPro" id="IPR022383">
    <property type="entry name" value="Lactate/malate_DH_C"/>
</dbReference>
<feature type="compositionally biased region" description="Polar residues" evidence="8">
    <location>
        <begin position="780"/>
        <end position="791"/>
    </location>
</feature>
<feature type="compositionally biased region" description="Basic and acidic residues" evidence="8">
    <location>
        <begin position="901"/>
        <end position="912"/>
    </location>
</feature>
<dbReference type="Gene3D" id="1.25.10.10">
    <property type="entry name" value="Leucine-rich Repeat Variant"/>
    <property type="match status" value="1"/>
</dbReference>
<dbReference type="InterPro" id="IPR011989">
    <property type="entry name" value="ARM-like"/>
</dbReference>
<dbReference type="FunFam" id="3.40.50.720:FF:000013">
    <property type="entry name" value="Malate dehydrogenase"/>
    <property type="match status" value="1"/>
</dbReference>
<dbReference type="Pfam" id="PF02866">
    <property type="entry name" value="Ldh_1_C"/>
    <property type="match status" value="1"/>
</dbReference>
<feature type="compositionally biased region" description="Low complexity" evidence="8">
    <location>
        <begin position="179"/>
        <end position="192"/>
    </location>
</feature>
<dbReference type="Gene3D" id="3.40.50.720">
    <property type="entry name" value="NAD(P)-binding Rossmann-like Domain"/>
    <property type="match status" value="1"/>
</dbReference>
<evidence type="ECO:0000313" key="12">
    <source>
        <dbReference type="EMBL" id="OJA08819.1"/>
    </source>
</evidence>
<evidence type="ECO:0000256" key="2">
    <source>
        <dbReference type="ARBA" id="ARBA00011738"/>
    </source>
</evidence>
<feature type="compositionally biased region" description="Low complexity" evidence="8">
    <location>
        <begin position="98"/>
        <end position="110"/>
    </location>
</feature>
<evidence type="ECO:0000256" key="6">
    <source>
        <dbReference type="ARBA" id="ARBA00023027"/>
    </source>
</evidence>
<feature type="compositionally biased region" description="Basic and acidic residues" evidence="8">
    <location>
        <begin position="145"/>
        <end position="155"/>
    </location>
</feature>
<dbReference type="SUPFAM" id="SSF56327">
    <property type="entry name" value="LDH C-terminal domain-like"/>
    <property type="match status" value="1"/>
</dbReference>
<comment type="caution">
    <text evidence="12">The sequence shown here is derived from an EMBL/GenBank/DDBJ whole genome shotgun (WGS) entry which is preliminary data.</text>
</comment>
<feature type="region of interest" description="Disordered" evidence="8">
    <location>
        <begin position="228"/>
        <end position="253"/>
    </location>
</feature>
<dbReference type="Proteomes" id="UP000183567">
    <property type="component" value="Unassembled WGS sequence"/>
</dbReference>
<comment type="similarity">
    <text evidence="1">Belongs to the LDH/MDH superfamily. MDH type 1 family.</text>
</comment>
<evidence type="ECO:0000256" key="4">
    <source>
        <dbReference type="ARBA" id="ARBA00022532"/>
    </source>
</evidence>
<protein>
    <recommendedName>
        <fullName evidence="3">malate dehydrogenase</fullName>
        <ecNumber evidence="3">1.1.1.37</ecNumber>
    </recommendedName>
</protein>
<evidence type="ECO:0000256" key="8">
    <source>
        <dbReference type="SAM" id="MobiDB-lite"/>
    </source>
</evidence>
<keyword evidence="6" id="KW-0520">NAD</keyword>
<evidence type="ECO:0000256" key="7">
    <source>
        <dbReference type="ARBA" id="ARBA00048313"/>
    </source>
</evidence>
<dbReference type="GO" id="GO:0006099">
    <property type="term" value="P:tricarboxylic acid cycle"/>
    <property type="evidence" value="ECO:0007669"/>
    <property type="project" value="UniProtKB-KW"/>
</dbReference>
<dbReference type="Pfam" id="PF07814">
    <property type="entry name" value="WAPL"/>
    <property type="match status" value="1"/>
</dbReference>
<feature type="region of interest" description="Disordered" evidence="8">
    <location>
        <begin position="24"/>
        <end position="198"/>
    </location>
</feature>